<organism evidence="1 2">
    <name type="scientific">Streptomyces yunnanensis</name>
    <dbReference type="NCBI Taxonomy" id="156453"/>
    <lineage>
        <taxon>Bacteria</taxon>
        <taxon>Bacillati</taxon>
        <taxon>Actinomycetota</taxon>
        <taxon>Actinomycetes</taxon>
        <taxon>Kitasatosporales</taxon>
        <taxon>Streptomycetaceae</taxon>
        <taxon>Streptomyces</taxon>
    </lineage>
</organism>
<evidence type="ECO:0000313" key="1">
    <source>
        <dbReference type="EMBL" id="SHN28116.1"/>
    </source>
</evidence>
<dbReference type="AlphaFoldDB" id="A0A9X8QZX4"/>
<sequence length="262" mass="27457">MTRAFDGAERALVISTDALGRRVQQHGNAFDAAVRAGVGQLLYTSLARAGESGNPLMPAPEHRATERLLARSGVPFTVLRNNIYPDVLLELAPLREAVKTGVLGSISAISGTSGEGDIGYLGCIGYVGYVAREDCAAVGAALLAEGGHTGEYLDVTGPVAVSYAGIADALTQATGRPVRFEARPEPESAAAYAARGAEPERIAMAAQLWAAAREGWLDIATHAVERLTGRPATTLAEFFVRHREALLGQVESDDDVDRSGSA</sequence>
<proteinExistence type="predicted"/>
<dbReference type="InterPro" id="IPR052718">
    <property type="entry name" value="NmrA-type_oxidoreductase"/>
</dbReference>
<reference evidence="2" key="1">
    <citation type="submission" date="2016-11" db="EMBL/GenBank/DDBJ databases">
        <authorList>
            <person name="Jaros S."/>
            <person name="Januszkiewicz K."/>
            <person name="Wedrychowicz H."/>
        </authorList>
    </citation>
    <scope>NUCLEOTIDE SEQUENCE [LARGE SCALE GENOMIC DNA]</scope>
    <source>
        <strain evidence="2">CGMCC 4.3555</strain>
    </source>
</reference>
<dbReference type="Proteomes" id="UP000184388">
    <property type="component" value="Unassembled WGS sequence"/>
</dbReference>
<comment type="caution">
    <text evidence="1">The sequence shown here is derived from an EMBL/GenBank/DDBJ whole genome shotgun (WGS) entry which is preliminary data.</text>
</comment>
<evidence type="ECO:0000313" key="2">
    <source>
        <dbReference type="Proteomes" id="UP000184388"/>
    </source>
</evidence>
<dbReference type="InterPro" id="IPR036291">
    <property type="entry name" value="NAD(P)-bd_dom_sf"/>
</dbReference>
<gene>
    <name evidence="1" type="ORF">SAMN05216268_12961</name>
</gene>
<name>A0A9X8QZX4_9ACTN</name>
<dbReference type="SUPFAM" id="SSF51735">
    <property type="entry name" value="NAD(P)-binding Rossmann-fold domains"/>
    <property type="match status" value="1"/>
</dbReference>
<dbReference type="PANTHER" id="PTHR47129:SF1">
    <property type="entry name" value="NMRA-LIKE DOMAIN-CONTAINING PROTEIN"/>
    <property type="match status" value="1"/>
</dbReference>
<protein>
    <submittedName>
        <fullName evidence="1">NAD(P)H dehydrogenase (Quinone)</fullName>
    </submittedName>
</protein>
<dbReference type="PANTHER" id="PTHR47129">
    <property type="entry name" value="QUINONE OXIDOREDUCTASE 2"/>
    <property type="match status" value="1"/>
</dbReference>
<dbReference type="Gene3D" id="3.40.50.720">
    <property type="entry name" value="NAD(P)-binding Rossmann-like Domain"/>
    <property type="match status" value="1"/>
</dbReference>
<dbReference type="EMBL" id="FRBK01000029">
    <property type="protein sequence ID" value="SHN28116.1"/>
    <property type="molecule type" value="Genomic_DNA"/>
</dbReference>
<accession>A0A9X8QZX4</accession>